<name>A0A512C9W7_9BACT</name>
<keyword evidence="3" id="KW-1185">Reference proteome</keyword>
<keyword evidence="1" id="KW-0812">Transmembrane</keyword>
<evidence type="ECO:0000313" key="3">
    <source>
        <dbReference type="Proteomes" id="UP000321301"/>
    </source>
</evidence>
<accession>A0A512C9W7</accession>
<protein>
    <submittedName>
        <fullName evidence="2">Uncharacterized protein</fullName>
    </submittedName>
</protein>
<reference evidence="2 3" key="1">
    <citation type="submission" date="2019-07" db="EMBL/GenBank/DDBJ databases">
        <title>Whole genome shotgun sequence of Cyclobacterium qasimii NBRC 106168.</title>
        <authorList>
            <person name="Hosoyama A."/>
            <person name="Uohara A."/>
            <person name="Ohji S."/>
            <person name="Ichikawa N."/>
        </authorList>
    </citation>
    <scope>NUCLEOTIDE SEQUENCE [LARGE SCALE GENOMIC DNA]</scope>
    <source>
        <strain evidence="2 3">NBRC 106168</strain>
    </source>
</reference>
<dbReference type="RefSeq" id="WP_020890558.1">
    <property type="nucleotide sequence ID" value="NZ_BJYV01000004.1"/>
</dbReference>
<keyword evidence="1" id="KW-0472">Membrane</keyword>
<dbReference type="Proteomes" id="UP000321301">
    <property type="component" value="Unassembled WGS sequence"/>
</dbReference>
<comment type="caution">
    <text evidence="2">The sequence shown here is derived from an EMBL/GenBank/DDBJ whole genome shotgun (WGS) entry which is preliminary data.</text>
</comment>
<dbReference type="EMBL" id="BJYV01000004">
    <property type="protein sequence ID" value="GEO20994.1"/>
    <property type="molecule type" value="Genomic_DNA"/>
</dbReference>
<organism evidence="2 3">
    <name type="scientific">Cyclobacterium qasimii</name>
    <dbReference type="NCBI Taxonomy" id="1350429"/>
    <lineage>
        <taxon>Bacteria</taxon>
        <taxon>Pseudomonadati</taxon>
        <taxon>Bacteroidota</taxon>
        <taxon>Cytophagia</taxon>
        <taxon>Cytophagales</taxon>
        <taxon>Cyclobacteriaceae</taxon>
        <taxon>Cyclobacterium</taxon>
    </lineage>
</organism>
<gene>
    <name evidence="2" type="ORF">CQA01_15280</name>
</gene>
<evidence type="ECO:0000256" key="1">
    <source>
        <dbReference type="SAM" id="Phobius"/>
    </source>
</evidence>
<dbReference type="AlphaFoldDB" id="A0A512C9W7"/>
<feature type="transmembrane region" description="Helical" evidence="1">
    <location>
        <begin position="12"/>
        <end position="29"/>
    </location>
</feature>
<proteinExistence type="predicted"/>
<keyword evidence="1" id="KW-1133">Transmembrane helix</keyword>
<sequence>MEFDPVKAIDLVLPAVITVICNILFYLWIKKSVDKSLEQYKISYSGIFKEKIDIYRELLSKTYNIKRTISRFQYVGTKEEGAEIMESINQYLTITS</sequence>
<evidence type="ECO:0000313" key="2">
    <source>
        <dbReference type="EMBL" id="GEO20994.1"/>
    </source>
</evidence>